<dbReference type="PANTHER" id="PTHR46044">
    <property type="entry name" value="NITRILASE"/>
    <property type="match status" value="1"/>
</dbReference>
<evidence type="ECO:0000256" key="5">
    <source>
        <dbReference type="PROSITE-ProRule" id="PRU10139"/>
    </source>
</evidence>
<gene>
    <name evidence="7" type="ORF">H2200_006266</name>
</gene>
<dbReference type="InterPro" id="IPR044149">
    <property type="entry name" value="Nitrilases_CHs"/>
</dbReference>
<dbReference type="EC" id="3.5.5.1" evidence="4"/>
<keyword evidence="2" id="KW-0378">Hydrolase</keyword>
<evidence type="ECO:0000259" key="6">
    <source>
        <dbReference type="PROSITE" id="PS50263"/>
    </source>
</evidence>
<proteinExistence type="inferred from homology"/>
<accession>A0AA38XAL1</accession>
<comment type="similarity">
    <text evidence="1">Belongs to the carbon-nitrogen hydrolase superfamily. Nitrilase family.</text>
</comment>
<dbReference type="InterPro" id="IPR000132">
    <property type="entry name" value="Nitrilase/CN_hydratase_CS"/>
</dbReference>
<protein>
    <recommendedName>
        <fullName evidence="4">nitrilase</fullName>
        <ecNumber evidence="4">3.5.5.1</ecNumber>
    </recommendedName>
</protein>
<dbReference type="Pfam" id="PF00795">
    <property type="entry name" value="CN_hydrolase"/>
    <property type="match status" value="1"/>
</dbReference>
<dbReference type="PROSITE" id="PS00921">
    <property type="entry name" value="NITRIL_CHT_2"/>
    <property type="match status" value="1"/>
</dbReference>
<dbReference type="PROSITE" id="PS00920">
    <property type="entry name" value="NITRIL_CHT_1"/>
    <property type="match status" value="1"/>
</dbReference>
<dbReference type="AlphaFoldDB" id="A0AA38XAL1"/>
<dbReference type="InterPro" id="IPR036526">
    <property type="entry name" value="C-N_Hydrolase_sf"/>
</dbReference>
<evidence type="ECO:0000256" key="2">
    <source>
        <dbReference type="ARBA" id="ARBA00022801"/>
    </source>
</evidence>
<dbReference type="GO" id="GO:0016836">
    <property type="term" value="F:hydro-lyase activity"/>
    <property type="evidence" value="ECO:0007669"/>
    <property type="project" value="UniProtKB-ARBA"/>
</dbReference>
<dbReference type="EMBL" id="JAPDRK010000008">
    <property type="protein sequence ID" value="KAJ9609937.1"/>
    <property type="molecule type" value="Genomic_DNA"/>
</dbReference>
<evidence type="ECO:0000256" key="1">
    <source>
        <dbReference type="ARBA" id="ARBA00008129"/>
    </source>
</evidence>
<evidence type="ECO:0000256" key="3">
    <source>
        <dbReference type="ARBA" id="ARBA00036406"/>
    </source>
</evidence>
<reference evidence="7" key="1">
    <citation type="submission" date="2022-10" db="EMBL/GenBank/DDBJ databases">
        <title>Culturing micro-colonial fungi from biological soil crusts in the Mojave desert and describing Neophaeococcomyces mojavensis, and introducing the new genera and species Taxawa tesnikishii.</title>
        <authorList>
            <person name="Kurbessoian T."/>
            <person name="Stajich J.E."/>
        </authorList>
    </citation>
    <scope>NUCLEOTIDE SEQUENCE</scope>
    <source>
        <strain evidence="7">TK_41</strain>
    </source>
</reference>
<feature type="domain" description="CN hydrolase" evidence="6">
    <location>
        <begin position="22"/>
        <end position="297"/>
    </location>
</feature>
<evidence type="ECO:0000256" key="4">
    <source>
        <dbReference type="ARBA" id="ARBA00039045"/>
    </source>
</evidence>
<organism evidence="7 8">
    <name type="scientific">Cladophialophora chaetospira</name>
    <dbReference type="NCBI Taxonomy" id="386627"/>
    <lineage>
        <taxon>Eukaryota</taxon>
        <taxon>Fungi</taxon>
        <taxon>Dikarya</taxon>
        <taxon>Ascomycota</taxon>
        <taxon>Pezizomycotina</taxon>
        <taxon>Eurotiomycetes</taxon>
        <taxon>Chaetothyriomycetidae</taxon>
        <taxon>Chaetothyriales</taxon>
        <taxon>Herpotrichiellaceae</taxon>
        <taxon>Cladophialophora</taxon>
    </lineage>
</organism>
<dbReference type="PROSITE" id="PS50263">
    <property type="entry name" value="CN_HYDROLASE"/>
    <property type="match status" value="1"/>
</dbReference>
<sequence length="334" mass="36589">MGDISSHTKNTDTAITTMGKKVKVGAVQAEPAWWDLEGSVNKVISLIETAGKDGVNVLGFPEVFVPGYPWSIWTVDSFSNGELIHKYMANSLKRVSPEMDRIREAVKKAGIFVVLGYSERAGASVYIAQSFIDPTGQIVLHRRKIKPTGVERAIWGDGQADSLVNVFDSPQFGKIGGLNCWEHLQPLLRYHEYSQGVEIHVASWPYFCEDAEGVPHHIKADTNRSATQFMALEGACFVLLATQILTNEHRETVKIGEFPGMKSPGGGFAMIFAPDGAPLVKPIPAGEEGILTADIDLSAIDYAKQMIDVVGHYSRPDLLSLNVNKEAAKHVHYI</sequence>
<comment type="catalytic activity">
    <reaction evidence="3">
        <text>a nitrile + 2 H2O = a carboxylate + NH4(+)</text>
        <dbReference type="Rhea" id="RHEA:21724"/>
        <dbReference type="ChEBI" id="CHEBI:15377"/>
        <dbReference type="ChEBI" id="CHEBI:18379"/>
        <dbReference type="ChEBI" id="CHEBI:28938"/>
        <dbReference type="ChEBI" id="CHEBI:29067"/>
        <dbReference type="EC" id="3.5.5.1"/>
    </reaction>
</comment>
<feature type="active site" description="Proton acceptor" evidence="5">
    <location>
        <position position="62"/>
    </location>
</feature>
<dbReference type="GO" id="GO:0000257">
    <property type="term" value="F:nitrilase activity"/>
    <property type="evidence" value="ECO:0007669"/>
    <property type="project" value="UniProtKB-EC"/>
</dbReference>
<dbReference type="SUPFAM" id="SSF56317">
    <property type="entry name" value="Carbon-nitrogen hydrolase"/>
    <property type="match status" value="1"/>
</dbReference>
<comment type="caution">
    <text evidence="7">The sequence shown here is derived from an EMBL/GenBank/DDBJ whole genome shotgun (WGS) entry which is preliminary data.</text>
</comment>
<dbReference type="Gene3D" id="3.60.110.10">
    <property type="entry name" value="Carbon-nitrogen hydrolase"/>
    <property type="match status" value="1"/>
</dbReference>
<keyword evidence="8" id="KW-1185">Reference proteome</keyword>
<dbReference type="InterPro" id="IPR003010">
    <property type="entry name" value="C-N_Hydrolase"/>
</dbReference>
<dbReference type="CDD" id="cd07564">
    <property type="entry name" value="nitrilases_CHs"/>
    <property type="match status" value="1"/>
</dbReference>
<evidence type="ECO:0000313" key="8">
    <source>
        <dbReference type="Proteomes" id="UP001172673"/>
    </source>
</evidence>
<name>A0AA38XAL1_9EURO</name>
<evidence type="ECO:0000313" key="7">
    <source>
        <dbReference type="EMBL" id="KAJ9609937.1"/>
    </source>
</evidence>
<dbReference type="Proteomes" id="UP001172673">
    <property type="component" value="Unassembled WGS sequence"/>
</dbReference>
<dbReference type="PANTHER" id="PTHR46044:SF14">
    <property type="entry name" value="ARYLACETONITRILASE"/>
    <property type="match status" value="1"/>
</dbReference>